<dbReference type="InterPro" id="IPR050389">
    <property type="entry name" value="LysR-type_TF"/>
</dbReference>
<sequence length="310" mass="34545">MDFDLNLMRVFLTVLHERSVTRAAQRLQLTQPAVSYALARLREKFDDPLFVRTPSGMRPTPVAFALAGPIERGMNSFAEAVSLRQHFDPASSTRRFRLSMSDIGEMVFLPSLMERVHALAPRLQVEVVEVPLEQLPQALKDGDIDLAIGNLAGLGRHTRHADLFSERYACMGRRGHPVLSGGVTRGQFKRLDHILVDSRASAHRLLDDVLGEAGLHRQPYLTLPHFSAAAEIVRRTDLTVTLPHRAAVWFNRDSAFEIRPLPLTLPPLSVTVHWHARFESDPGTRWLRTLVVETLADPADAGKPSVAASI</sequence>
<dbReference type="InterPro" id="IPR036390">
    <property type="entry name" value="WH_DNA-bd_sf"/>
</dbReference>
<dbReference type="SUPFAM" id="SSF46785">
    <property type="entry name" value="Winged helix' DNA-binding domain"/>
    <property type="match status" value="1"/>
</dbReference>
<accession>A0A6S7CCA2</accession>
<comment type="similarity">
    <text evidence="1">Belongs to the LysR transcriptional regulatory family.</text>
</comment>
<dbReference type="PRINTS" id="PR00039">
    <property type="entry name" value="HTHLYSR"/>
</dbReference>
<evidence type="ECO:0000256" key="3">
    <source>
        <dbReference type="ARBA" id="ARBA00023125"/>
    </source>
</evidence>
<protein>
    <submittedName>
        <fullName evidence="6">PCP degradation transcriptional activation protein</fullName>
    </submittedName>
</protein>
<dbReference type="Pfam" id="PF00126">
    <property type="entry name" value="HTH_1"/>
    <property type="match status" value="1"/>
</dbReference>
<dbReference type="AlphaFoldDB" id="A0A6S7CCA2"/>
<keyword evidence="3" id="KW-0238">DNA-binding</keyword>
<feature type="domain" description="HTH lysR-type" evidence="5">
    <location>
        <begin position="3"/>
        <end position="60"/>
    </location>
</feature>
<organism evidence="6 7">
    <name type="scientific">Achromobacter pulmonis</name>
    <dbReference type="NCBI Taxonomy" id="1389932"/>
    <lineage>
        <taxon>Bacteria</taxon>
        <taxon>Pseudomonadati</taxon>
        <taxon>Pseudomonadota</taxon>
        <taxon>Betaproteobacteria</taxon>
        <taxon>Burkholderiales</taxon>
        <taxon>Alcaligenaceae</taxon>
        <taxon>Achromobacter</taxon>
    </lineage>
</organism>
<dbReference type="Proteomes" id="UP000494203">
    <property type="component" value="Unassembled WGS sequence"/>
</dbReference>
<dbReference type="EMBL" id="CADIKZ010000001">
    <property type="protein sequence ID" value="CAB3824648.1"/>
    <property type="molecule type" value="Genomic_DNA"/>
</dbReference>
<keyword evidence="7" id="KW-1185">Reference proteome</keyword>
<dbReference type="Gene3D" id="3.40.190.10">
    <property type="entry name" value="Periplasmic binding protein-like II"/>
    <property type="match status" value="2"/>
</dbReference>
<evidence type="ECO:0000256" key="2">
    <source>
        <dbReference type="ARBA" id="ARBA00023015"/>
    </source>
</evidence>
<reference evidence="6 7" key="1">
    <citation type="submission" date="2020-04" db="EMBL/GenBank/DDBJ databases">
        <authorList>
            <person name="De Canck E."/>
        </authorList>
    </citation>
    <scope>NUCLEOTIDE SEQUENCE [LARGE SCALE GENOMIC DNA]</scope>
    <source>
        <strain evidence="6 7">LMG 26788</strain>
    </source>
</reference>
<keyword evidence="2" id="KW-0805">Transcription regulation</keyword>
<dbReference type="InterPro" id="IPR036388">
    <property type="entry name" value="WH-like_DNA-bd_sf"/>
</dbReference>
<dbReference type="Pfam" id="PF03466">
    <property type="entry name" value="LysR_substrate"/>
    <property type="match status" value="1"/>
</dbReference>
<dbReference type="Gene3D" id="1.10.10.10">
    <property type="entry name" value="Winged helix-like DNA-binding domain superfamily/Winged helix DNA-binding domain"/>
    <property type="match status" value="1"/>
</dbReference>
<proteinExistence type="inferred from homology"/>
<keyword evidence="4" id="KW-0804">Transcription</keyword>
<evidence type="ECO:0000256" key="4">
    <source>
        <dbReference type="ARBA" id="ARBA00023163"/>
    </source>
</evidence>
<dbReference type="PANTHER" id="PTHR30118">
    <property type="entry name" value="HTH-TYPE TRANSCRIPTIONAL REGULATOR LEUO-RELATED"/>
    <property type="match status" value="1"/>
</dbReference>
<dbReference type="InterPro" id="IPR000847">
    <property type="entry name" value="LysR_HTH_N"/>
</dbReference>
<dbReference type="GO" id="GO:0003677">
    <property type="term" value="F:DNA binding"/>
    <property type="evidence" value="ECO:0007669"/>
    <property type="project" value="UniProtKB-KW"/>
</dbReference>
<dbReference type="SUPFAM" id="SSF53850">
    <property type="entry name" value="Periplasmic binding protein-like II"/>
    <property type="match status" value="1"/>
</dbReference>
<evidence type="ECO:0000313" key="6">
    <source>
        <dbReference type="EMBL" id="CAB3824648.1"/>
    </source>
</evidence>
<dbReference type="RefSeq" id="WP_175139885.1">
    <property type="nucleotide sequence ID" value="NZ_CADIKZ010000001.1"/>
</dbReference>
<dbReference type="PROSITE" id="PS50931">
    <property type="entry name" value="HTH_LYSR"/>
    <property type="match status" value="1"/>
</dbReference>
<dbReference type="GO" id="GO:0003700">
    <property type="term" value="F:DNA-binding transcription factor activity"/>
    <property type="evidence" value="ECO:0007669"/>
    <property type="project" value="InterPro"/>
</dbReference>
<gene>
    <name evidence="6" type="primary">pcpR_2</name>
    <name evidence="6" type="ORF">LMG26788_00451</name>
</gene>
<name>A0A6S7CCA2_9BURK</name>
<dbReference type="InterPro" id="IPR005119">
    <property type="entry name" value="LysR_subst-bd"/>
</dbReference>
<evidence type="ECO:0000313" key="7">
    <source>
        <dbReference type="Proteomes" id="UP000494203"/>
    </source>
</evidence>
<dbReference type="CDD" id="cd08459">
    <property type="entry name" value="PBP2_DntR_NahR_LinR_like"/>
    <property type="match status" value="1"/>
</dbReference>
<dbReference type="PANTHER" id="PTHR30118:SF15">
    <property type="entry name" value="TRANSCRIPTIONAL REGULATORY PROTEIN"/>
    <property type="match status" value="1"/>
</dbReference>
<evidence type="ECO:0000259" key="5">
    <source>
        <dbReference type="PROSITE" id="PS50931"/>
    </source>
</evidence>
<evidence type="ECO:0000256" key="1">
    <source>
        <dbReference type="ARBA" id="ARBA00009437"/>
    </source>
</evidence>